<proteinExistence type="predicted"/>
<gene>
    <name evidence="1" type="ORF">PoB_006824200</name>
</gene>
<organism evidence="1 2">
    <name type="scientific">Plakobranchus ocellatus</name>
    <dbReference type="NCBI Taxonomy" id="259542"/>
    <lineage>
        <taxon>Eukaryota</taxon>
        <taxon>Metazoa</taxon>
        <taxon>Spiralia</taxon>
        <taxon>Lophotrochozoa</taxon>
        <taxon>Mollusca</taxon>
        <taxon>Gastropoda</taxon>
        <taxon>Heterobranchia</taxon>
        <taxon>Euthyneura</taxon>
        <taxon>Panpulmonata</taxon>
        <taxon>Sacoglossa</taxon>
        <taxon>Placobranchoidea</taxon>
        <taxon>Plakobranchidae</taxon>
        <taxon>Plakobranchus</taxon>
    </lineage>
</organism>
<reference evidence="1 2" key="1">
    <citation type="journal article" date="2021" name="Elife">
        <title>Chloroplast acquisition without the gene transfer in kleptoplastic sea slugs, Plakobranchus ocellatus.</title>
        <authorList>
            <person name="Maeda T."/>
            <person name="Takahashi S."/>
            <person name="Yoshida T."/>
            <person name="Shimamura S."/>
            <person name="Takaki Y."/>
            <person name="Nagai Y."/>
            <person name="Toyoda A."/>
            <person name="Suzuki Y."/>
            <person name="Arimoto A."/>
            <person name="Ishii H."/>
            <person name="Satoh N."/>
            <person name="Nishiyama T."/>
            <person name="Hasebe M."/>
            <person name="Maruyama T."/>
            <person name="Minagawa J."/>
            <person name="Obokata J."/>
            <person name="Shigenobu S."/>
        </authorList>
    </citation>
    <scope>NUCLEOTIDE SEQUENCE [LARGE SCALE GENOMIC DNA]</scope>
</reference>
<dbReference type="Proteomes" id="UP000735302">
    <property type="component" value="Unassembled WGS sequence"/>
</dbReference>
<dbReference type="EMBL" id="BLXT01007710">
    <property type="protein sequence ID" value="GFO41737.1"/>
    <property type="molecule type" value="Genomic_DNA"/>
</dbReference>
<sequence>MSKMLPDEGGVGGTVDSNSAPISAGTLLLQPVHSEVILDFQALQEAGTPVAGLNLATEGFLQISGQVCYPLVPYF</sequence>
<evidence type="ECO:0000313" key="2">
    <source>
        <dbReference type="Proteomes" id="UP000735302"/>
    </source>
</evidence>
<evidence type="ECO:0000313" key="1">
    <source>
        <dbReference type="EMBL" id="GFO41737.1"/>
    </source>
</evidence>
<comment type="caution">
    <text evidence="1">The sequence shown here is derived from an EMBL/GenBank/DDBJ whole genome shotgun (WGS) entry which is preliminary data.</text>
</comment>
<name>A0AAV4DCH7_9GAST</name>
<protein>
    <submittedName>
        <fullName evidence="1">Uncharacterized protein</fullName>
    </submittedName>
</protein>
<dbReference type="AlphaFoldDB" id="A0AAV4DCH7"/>
<keyword evidence="2" id="KW-1185">Reference proteome</keyword>
<accession>A0AAV4DCH7</accession>